<evidence type="ECO:0000256" key="5">
    <source>
        <dbReference type="ARBA" id="ARBA00022955"/>
    </source>
</evidence>
<keyword evidence="12 16" id="KW-0413">Isomerase</keyword>
<dbReference type="GO" id="GO:0000247">
    <property type="term" value="F:C-8 sterol isomerase activity"/>
    <property type="evidence" value="ECO:0007669"/>
    <property type="project" value="TreeGrafter"/>
</dbReference>
<gene>
    <name evidence="16 18" type="ORF">P152DRAFT_461484</name>
</gene>
<proteinExistence type="inferred from homology"/>
<dbReference type="AlphaFoldDB" id="A0A6G1FUU9"/>
<evidence type="ECO:0000313" key="17">
    <source>
        <dbReference type="Proteomes" id="UP000504638"/>
    </source>
</evidence>
<evidence type="ECO:0000256" key="6">
    <source>
        <dbReference type="ARBA" id="ARBA00022989"/>
    </source>
</evidence>
<evidence type="ECO:0000256" key="14">
    <source>
        <dbReference type="SAM" id="Phobius"/>
    </source>
</evidence>
<dbReference type="GO" id="GO:0005783">
    <property type="term" value="C:endoplasmic reticulum"/>
    <property type="evidence" value="ECO:0007669"/>
    <property type="project" value="TreeGrafter"/>
</dbReference>
<dbReference type="Proteomes" id="UP000504638">
    <property type="component" value="Unplaced"/>
</dbReference>
<dbReference type="PANTHER" id="PTHR14207">
    <property type="entry name" value="STEROL ISOMERASE"/>
    <property type="match status" value="1"/>
</dbReference>
<dbReference type="InterPro" id="IPR007905">
    <property type="entry name" value="EBP"/>
</dbReference>
<keyword evidence="5" id="KW-0752">Steroid biosynthesis</keyword>
<feature type="transmembrane region" description="Helical" evidence="14">
    <location>
        <begin position="193"/>
        <end position="215"/>
    </location>
</feature>
<evidence type="ECO:0000256" key="12">
    <source>
        <dbReference type="ARBA" id="ARBA00023235"/>
    </source>
</evidence>
<feature type="domain" description="EXPERA" evidence="15">
    <location>
        <begin position="68"/>
        <end position="214"/>
    </location>
</feature>
<name>A0A6G1FUU9_9PEZI</name>
<reference evidence="16 18" key="1">
    <citation type="submission" date="2020-01" db="EMBL/GenBank/DDBJ databases">
        <authorList>
            <consortium name="DOE Joint Genome Institute"/>
            <person name="Haridas S."/>
            <person name="Albert R."/>
            <person name="Binder M."/>
            <person name="Bloem J."/>
            <person name="Labutti K."/>
            <person name="Salamov A."/>
            <person name="Andreopoulos B."/>
            <person name="Baker S.E."/>
            <person name="Barry K."/>
            <person name="Bills G."/>
            <person name="Bluhm B.H."/>
            <person name="Cannon C."/>
            <person name="Castanera R."/>
            <person name="Culley D.E."/>
            <person name="Daum C."/>
            <person name="Ezra D."/>
            <person name="Gonzalez J.B."/>
            <person name="Henrissat B."/>
            <person name="Kuo A."/>
            <person name="Liang C."/>
            <person name="Lipzen A."/>
            <person name="Lutzoni F."/>
            <person name="Magnuson J."/>
            <person name="Mondo S."/>
            <person name="Nolan M."/>
            <person name="Ohm R."/>
            <person name="Pangilinan J."/>
            <person name="Park H.-J."/>
            <person name="Ramirez L."/>
            <person name="Alfaro M."/>
            <person name="Sun H."/>
            <person name="Tritt A."/>
            <person name="Yoshinaga Y."/>
            <person name="Zwiers L.-H."/>
            <person name="Turgeon B.G."/>
            <person name="Goodwin S.B."/>
            <person name="Spatafora J.W."/>
            <person name="Crous P.W."/>
            <person name="Grigoriev I.V."/>
        </authorList>
    </citation>
    <scope>NUCLEOTIDE SEQUENCE</scope>
    <source>
        <strain evidence="16 18">CBS 781.70</strain>
    </source>
</reference>
<feature type="transmembrane region" description="Helical" evidence="14">
    <location>
        <begin position="123"/>
        <end position="148"/>
    </location>
</feature>
<reference evidence="18" key="3">
    <citation type="submission" date="2025-04" db="UniProtKB">
        <authorList>
            <consortium name="RefSeq"/>
        </authorList>
    </citation>
    <scope>IDENTIFICATION</scope>
    <source>
        <strain evidence="18">CBS 781.70</strain>
    </source>
</reference>
<evidence type="ECO:0000256" key="11">
    <source>
        <dbReference type="ARBA" id="ARBA00023221"/>
    </source>
</evidence>
<evidence type="ECO:0000313" key="16">
    <source>
        <dbReference type="EMBL" id="KAF1809533.1"/>
    </source>
</evidence>
<keyword evidence="6 13" id="KW-1133">Transmembrane helix</keyword>
<feature type="transmembrane region" description="Helical" evidence="14">
    <location>
        <begin position="155"/>
        <end position="173"/>
    </location>
</feature>
<comment type="similarity">
    <text evidence="2">Belongs to the EBP family.</text>
</comment>
<evidence type="ECO:0000256" key="9">
    <source>
        <dbReference type="ARBA" id="ARBA00023136"/>
    </source>
</evidence>
<keyword evidence="3" id="KW-0444">Lipid biosynthesis</keyword>
<keyword evidence="11" id="KW-0753">Steroid metabolism</keyword>
<evidence type="ECO:0000313" key="18">
    <source>
        <dbReference type="RefSeq" id="XP_033531164.1"/>
    </source>
</evidence>
<evidence type="ECO:0000259" key="15">
    <source>
        <dbReference type="PROSITE" id="PS51751"/>
    </source>
</evidence>
<feature type="transmembrane region" description="Helical" evidence="14">
    <location>
        <begin position="70"/>
        <end position="92"/>
    </location>
</feature>
<dbReference type="GeneID" id="54420705"/>
<reference evidence="18" key="2">
    <citation type="submission" date="2020-04" db="EMBL/GenBank/DDBJ databases">
        <authorList>
            <consortium name="NCBI Genome Project"/>
        </authorList>
    </citation>
    <scope>NUCLEOTIDE SEQUENCE</scope>
    <source>
        <strain evidence="18">CBS 781.70</strain>
    </source>
</reference>
<evidence type="ECO:0000256" key="13">
    <source>
        <dbReference type="PROSITE-ProRule" id="PRU01087"/>
    </source>
</evidence>
<evidence type="ECO:0000256" key="8">
    <source>
        <dbReference type="ARBA" id="ARBA00023098"/>
    </source>
</evidence>
<dbReference type="GO" id="GO:0004769">
    <property type="term" value="F:steroid Delta-isomerase activity"/>
    <property type="evidence" value="ECO:0007669"/>
    <property type="project" value="TreeGrafter"/>
</dbReference>
<keyword evidence="17" id="KW-1185">Reference proteome</keyword>
<evidence type="ECO:0000256" key="7">
    <source>
        <dbReference type="ARBA" id="ARBA00023011"/>
    </source>
</evidence>
<dbReference type="Pfam" id="PF05241">
    <property type="entry name" value="EBP"/>
    <property type="match status" value="1"/>
</dbReference>
<accession>A0A6G1FUU9</accession>
<keyword evidence="4 13" id="KW-0812">Transmembrane</keyword>
<evidence type="ECO:0000256" key="10">
    <source>
        <dbReference type="ARBA" id="ARBA00023166"/>
    </source>
</evidence>
<evidence type="ECO:0000256" key="1">
    <source>
        <dbReference type="ARBA" id="ARBA00004141"/>
    </source>
</evidence>
<dbReference type="PANTHER" id="PTHR14207:SF0">
    <property type="entry name" value="3-BETA-HYDROXYSTEROID-DELTA(8),DELTA(7)-ISOMERASE"/>
    <property type="match status" value="1"/>
</dbReference>
<sequence>MTGQNYYGSSAPPAPKHPYYPPDITLRGYIPNSYDVPTLLQLFSLACGSVLLTAIVLAKCSIKSLRTGQLAAIMWFTLCGCIHLFFEGYFAYNFRRMPAMMDLFGQLWKEYAQSDSRYLTSDPFVLCMESITAAFWGPLSFLLTYYIATDHPLRHPFQIIVSLGQLYGDVLYYSTSMFDHYMKGLMYSRPEPYYFYGYYVMMNAPWIVIPLYLIYQSMGVSYKAFGALKNTETVTIKIQANRKAVESKKEL</sequence>
<organism evidence="16">
    <name type="scientific">Eremomyces bilateralis CBS 781.70</name>
    <dbReference type="NCBI Taxonomy" id="1392243"/>
    <lineage>
        <taxon>Eukaryota</taxon>
        <taxon>Fungi</taxon>
        <taxon>Dikarya</taxon>
        <taxon>Ascomycota</taxon>
        <taxon>Pezizomycotina</taxon>
        <taxon>Dothideomycetes</taxon>
        <taxon>Dothideomycetes incertae sedis</taxon>
        <taxon>Eremomycetales</taxon>
        <taxon>Eremomycetaceae</taxon>
        <taxon>Eremomyces</taxon>
    </lineage>
</organism>
<feature type="transmembrane region" description="Helical" evidence="14">
    <location>
        <begin position="39"/>
        <end position="58"/>
    </location>
</feature>
<protein>
    <submittedName>
        <fullName evidence="16 18">3-beta-hydroxysteroid-Delta(8), Delta(7)-isomerase</fullName>
    </submittedName>
</protein>
<dbReference type="RefSeq" id="XP_033531164.1">
    <property type="nucleotide sequence ID" value="XM_033680135.1"/>
</dbReference>
<dbReference type="OrthoDB" id="58557at2759"/>
<evidence type="ECO:0000256" key="2">
    <source>
        <dbReference type="ARBA" id="ARBA00008337"/>
    </source>
</evidence>
<dbReference type="GO" id="GO:0016126">
    <property type="term" value="P:sterol biosynthetic process"/>
    <property type="evidence" value="ECO:0007669"/>
    <property type="project" value="UniProtKB-KW"/>
</dbReference>
<dbReference type="GO" id="GO:0047750">
    <property type="term" value="F:cholestenol delta-isomerase activity"/>
    <property type="evidence" value="ECO:0007669"/>
    <property type="project" value="InterPro"/>
</dbReference>
<keyword evidence="7" id="KW-0756">Sterol biosynthesis</keyword>
<dbReference type="EMBL" id="ML975172">
    <property type="protein sequence ID" value="KAF1809533.1"/>
    <property type="molecule type" value="Genomic_DNA"/>
</dbReference>
<comment type="subcellular location">
    <subcellularLocation>
        <location evidence="1">Membrane</location>
        <topology evidence="1">Multi-pass membrane protein</topology>
    </subcellularLocation>
</comment>
<dbReference type="PROSITE" id="PS51751">
    <property type="entry name" value="EXPERA"/>
    <property type="match status" value="1"/>
</dbReference>
<keyword evidence="10" id="KW-1207">Sterol metabolism</keyword>
<evidence type="ECO:0000256" key="3">
    <source>
        <dbReference type="ARBA" id="ARBA00022516"/>
    </source>
</evidence>
<evidence type="ECO:0000256" key="4">
    <source>
        <dbReference type="ARBA" id="ARBA00022692"/>
    </source>
</evidence>
<keyword evidence="9 13" id="KW-0472">Membrane</keyword>
<dbReference type="InterPro" id="IPR033118">
    <property type="entry name" value="EXPERA"/>
</dbReference>
<keyword evidence="8" id="KW-0443">Lipid metabolism</keyword>
<dbReference type="GO" id="GO:0016020">
    <property type="term" value="C:membrane"/>
    <property type="evidence" value="ECO:0007669"/>
    <property type="project" value="UniProtKB-SubCell"/>
</dbReference>